<protein>
    <submittedName>
        <fullName evidence="2">Uncharacterized protein</fullName>
    </submittedName>
</protein>
<reference evidence="2" key="1">
    <citation type="submission" date="2020-07" db="EMBL/GenBank/DDBJ databases">
        <authorList>
            <person name="Nieuwenhuis M."/>
            <person name="Van De Peppel L.J.J."/>
        </authorList>
    </citation>
    <scope>NUCLEOTIDE SEQUENCE</scope>
    <source>
        <strain evidence="2">AP01</strain>
        <tissue evidence="2">Mycelium</tissue>
    </source>
</reference>
<organism evidence="2 3">
    <name type="scientific">Asterophora parasitica</name>
    <dbReference type="NCBI Taxonomy" id="117018"/>
    <lineage>
        <taxon>Eukaryota</taxon>
        <taxon>Fungi</taxon>
        <taxon>Dikarya</taxon>
        <taxon>Basidiomycota</taxon>
        <taxon>Agaricomycotina</taxon>
        <taxon>Agaricomycetes</taxon>
        <taxon>Agaricomycetidae</taxon>
        <taxon>Agaricales</taxon>
        <taxon>Tricholomatineae</taxon>
        <taxon>Lyophyllaceae</taxon>
        <taxon>Asterophora</taxon>
    </lineage>
</organism>
<comment type="caution">
    <text evidence="2">The sequence shown here is derived from an EMBL/GenBank/DDBJ whole genome shotgun (WGS) entry which is preliminary data.</text>
</comment>
<evidence type="ECO:0000313" key="3">
    <source>
        <dbReference type="Proteomes" id="UP000775547"/>
    </source>
</evidence>
<feature type="region of interest" description="Disordered" evidence="1">
    <location>
        <begin position="69"/>
        <end position="116"/>
    </location>
</feature>
<dbReference type="EMBL" id="JABCKV010000001">
    <property type="protein sequence ID" value="KAG5648895.1"/>
    <property type="molecule type" value="Genomic_DNA"/>
</dbReference>
<dbReference type="Proteomes" id="UP000775547">
    <property type="component" value="Unassembled WGS sequence"/>
</dbReference>
<name>A0A9P7GKC9_9AGAR</name>
<evidence type="ECO:0000256" key="1">
    <source>
        <dbReference type="SAM" id="MobiDB-lite"/>
    </source>
</evidence>
<proteinExistence type="predicted"/>
<feature type="compositionally biased region" description="Low complexity" evidence="1">
    <location>
        <begin position="71"/>
        <end position="111"/>
    </location>
</feature>
<gene>
    <name evidence="2" type="ORF">DXG03_000244</name>
</gene>
<accession>A0A9P7GKC9</accession>
<evidence type="ECO:0000313" key="2">
    <source>
        <dbReference type="EMBL" id="KAG5648895.1"/>
    </source>
</evidence>
<sequence length="142" mass="14614">MPTDRSVMAINNQVLAAQVDGSLNYITVNPPSGGWPTGGSFRINLVKDPNSLDTILAQSSEFVIKAPAVASSSHTSSGSTTRTVTSNTPITQPATTSASATTASVPSSTKSDSPRATNADLKSFRLDFGLVPLVAALGFFLA</sequence>
<keyword evidence="3" id="KW-1185">Reference proteome</keyword>
<dbReference type="OrthoDB" id="5316007at2759"/>
<dbReference type="AlphaFoldDB" id="A0A9P7GKC9"/>
<reference evidence="2" key="2">
    <citation type="submission" date="2021-10" db="EMBL/GenBank/DDBJ databases">
        <title>Phylogenomics reveals ancestral predisposition of the termite-cultivated fungus Termitomyces towards a domesticated lifestyle.</title>
        <authorList>
            <person name="Auxier B."/>
            <person name="Grum-Grzhimaylo A."/>
            <person name="Cardenas M.E."/>
            <person name="Lodge J.D."/>
            <person name="Laessoe T."/>
            <person name="Pedersen O."/>
            <person name="Smith M.E."/>
            <person name="Kuyper T.W."/>
            <person name="Franco-Molano E.A."/>
            <person name="Baroni T.J."/>
            <person name="Aanen D.K."/>
        </authorList>
    </citation>
    <scope>NUCLEOTIDE SEQUENCE</scope>
    <source>
        <strain evidence="2">AP01</strain>
        <tissue evidence="2">Mycelium</tissue>
    </source>
</reference>